<keyword evidence="2" id="KW-1185">Reference proteome</keyword>
<name>A0A0R3X125_HYDTA</name>
<reference evidence="3" key="1">
    <citation type="submission" date="2017-02" db="UniProtKB">
        <authorList>
            <consortium name="WormBaseParasite"/>
        </authorList>
    </citation>
    <scope>IDENTIFICATION</scope>
</reference>
<dbReference type="WBParaSite" id="TTAC_0000687001-mRNA-1">
    <property type="protein sequence ID" value="TTAC_0000687001-mRNA-1"/>
    <property type="gene ID" value="TTAC_0000687001"/>
</dbReference>
<dbReference type="EMBL" id="UYWX01020327">
    <property type="protein sequence ID" value="VDM31132.1"/>
    <property type="molecule type" value="Genomic_DNA"/>
</dbReference>
<organism evidence="3">
    <name type="scientific">Hydatigena taeniaeformis</name>
    <name type="common">Feline tapeworm</name>
    <name type="synonym">Taenia taeniaeformis</name>
    <dbReference type="NCBI Taxonomy" id="6205"/>
    <lineage>
        <taxon>Eukaryota</taxon>
        <taxon>Metazoa</taxon>
        <taxon>Spiralia</taxon>
        <taxon>Lophotrochozoa</taxon>
        <taxon>Platyhelminthes</taxon>
        <taxon>Cestoda</taxon>
        <taxon>Eucestoda</taxon>
        <taxon>Cyclophyllidea</taxon>
        <taxon>Taeniidae</taxon>
        <taxon>Hydatigera</taxon>
    </lineage>
</organism>
<evidence type="ECO:0000313" key="1">
    <source>
        <dbReference type="EMBL" id="VDM31132.1"/>
    </source>
</evidence>
<dbReference type="AlphaFoldDB" id="A0A0R3X125"/>
<protein>
    <submittedName>
        <fullName evidence="1 3">Uncharacterized protein</fullName>
    </submittedName>
</protein>
<evidence type="ECO:0000313" key="3">
    <source>
        <dbReference type="WBParaSite" id="TTAC_0000687001-mRNA-1"/>
    </source>
</evidence>
<sequence length="74" mass="8511">MVILVAVKEEEEEEEVKATVLRHCCHVTQKEARAYVRERVCFRCVVQRGAAPHYTPSLRSSFTLPLPLTQGREQ</sequence>
<accession>A0A0R3X125</accession>
<evidence type="ECO:0000313" key="2">
    <source>
        <dbReference type="Proteomes" id="UP000274429"/>
    </source>
</evidence>
<dbReference type="Proteomes" id="UP000274429">
    <property type="component" value="Unassembled WGS sequence"/>
</dbReference>
<reference evidence="1 2" key="2">
    <citation type="submission" date="2018-11" db="EMBL/GenBank/DDBJ databases">
        <authorList>
            <consortium name="Pathogen Informatics"/>
        </authorList>
    </citation>
    <scope>NUCLEOTIDE SEQUENCE [LARGE SCALE GENOMIC DNA]</scope>
</reference>
<proteinExistence type="predicted"/>
<gene>
    <name evidence="1" type="ORF">TTAC_LOCUS6855</name>
</gene>